<name>C7G5B7_9FIRM</name>
<organism evidence="1 2">
    <name type="scientific">Roseburia intestinalis L1-82</name>
    <dbReference type="NCBI Taxonomy" id="536231"/>
    <lineage>
        <taxon>Bacteria</taxon>
        <taxon>Bacillati</taxon>
        <taxon>Bacillota</taxon>
        <taxon>Clostridia</taxon>
        <taxon>Lachnospirales</taxon>
        <taxon>Lachnospiraceae</taxon>
        <taxon>Roseburia</taxon>
    </lineage>
</organism>
<dbReference type="AlphaFoldDB" id="C7G5B7"/>
<evidence type="ECO:0000313" key="1">
    <source>
        <dbReference type="EMBL" id="EEV02994.1"/>
    </source>
</evidence>
<reference evidence="1 2" key="1">
    <citation type="submission" date="2009-08" db="EMBL/GenBank/DDBJ databases">
        <authorList>
            <person name="Weinstock G."/>
            <person name="Sodergren E."/>
            <person name="Clifton S."/>
            <person name="Fulton L."/>
            <person name="Fulton B."/>
            <person name="Courtney L."/>
            <person name="Fronick C."/>
            <person name="Harrison M."/>
            <person name="Strong C."/>
            <person name="Farmer C."/>
            <person name="Delahaunty K."/>
            <person name="Markovic C."/>
            <person name="Hall O."/>
            <person name="Minx P."/>
            <person name="Tomlinson C."/>
            <person name="Mitreva M."/>
            <person name="Nelson J."/>
            <person name="Hou S."/>
            <person name="Wollam A."/>
            <person name="Pepin K.H."/>
            <person name="Johnson M."/>
            <person name="Bhonagiri V."/>
            <person name="Nash W.E."/>
            <person name="Warren W."/>
            <person name="Chinwalla A."/>
            <person name="Mardis E.R."/>
            <person name="Wilson R.K."/>
        </authorList>
    </citation>
    <scope>NUCLEOTIDE SEQUENCE [LARGE SCALE GENOMIC DNA]</scope>
    <source>
        <strain evidence="1 2">L1-82</strain>
    </source>
</reference>
<dbReference type="Proteomes" id="UP000004828">
    <property type="component" value="Unassembled WGS sequence"/>
</dbReference>
<dbReference type="HOGENOM" id="CLU_2993905_0_0_9"/>
<comment type="caution">
    <text evidence="1">The sequence shown here is derived from an EMBL/GenBank/DDBJ whole genome shotgun (WGS) entry which is preliminary data.</text>
</comment>
<dbReference type="EMBL" id="ABYJ02000003">
    <property type="protein sequence ID" value="EEV02994.1"/>
    <property type="molecule type" value="Genomic_DNA"/>
</dbReference>
<sequence>MFFFEIQFLKINEEHLYFQFFLYSDTFLCYNMKMVHFDYKKDYNFIPYFYYKKGDLT</sequence>
<proteinExistence type="predicted"/>
<protein>
    <submittedName>
        <fullName evidence="1">Uncharacterized protein</fullName>
    </submittedName>
</protein>
<gene>
    <name evidence="1" type="ORF">ROSINTL182_05075</name>
</gene>
<accession>C7G5B7</accession>
<evidence type="ECO:0000313" key="2">
    <source>
        <dbReference type="Proteomes" id="UP000004828"/>
    </source>
</evidence>